<accession>A0AAD5QMC8</accession>
<reference evidence="1" key="1">
    <citation type="submission" date="2021-06" db="EMBL/GenBank/DDBJ databases">
        <title>Parelaphostrongylus tenuis whole genome reference sequence.</title>
        <authorList>
            <person name="Garwood T.J."/>
            <person name="Larsen P.A."/>
            <person name="Fountain-Jones N.M."/>
            <person name="Garbe J.R."/>
            <person name="Macchietto M.G."/>
            <person name="Kania S.A."/>
            <person name="Gerhold R.W."/>
            <person name="Richards J.E."/>
            <person name="Wolf T.M."/>
        </authorList>
    </citation>
    <scope>NUCLEOTIDE SEQUENCE</scope>
    <source>
        <strain evidence="1">MNPRO001-30</strain>
        <tissue evidence="1">Meninges</tissue>
    </source>
</reference>
<proteinExistence type="predicted"/>
<sequence length="121" mass="13470">MAGLALMAHQAIHPPGMEIVLPNPPSCFSCGEGNTIVVGFVDGIVQYGSFGSSSNSFQTQWKFQTKEVFEEWPSVTISRRFLQSQVTEAFHVSMWKREKGNVAFDEDTTRNQLPSVYAIPI</sequence>
<evidence type="ECO:0000313" key="2">
    <source>
        <dbReference type="Proteomes" id="UP001196413"/>
    </source>
</evidence>
<comment type="caution">
    <text evidence="1">The sequence shown here is derived from an EMBL/GenBank/DDBJ whole genome shotgun (WGS) entry which is preliminary data.</text>
</comment>
<evidence type="ECO:0000313" key="1">
    <source>
        <dbReference type="EMBL" id="KAJ1357433.1"/>
    </source>
</evidence>
<name>A0AAD5QMC8_PARTN</name>
<protein>
    <submittedName>
        <fullName evidence="1">Uncharacterized protein</fullName>
    </submittedName>
</protein>
<organism evidence="1 2">
    <name type="scientific">Parelaphostrongylus tenuis</name>
    <name type="common">Meningeal worm</name>
    <dbReference type="NCBI Taxonomy" id="148309"/>
    <lineage>
        <taxon>Eukaryota</taxon>
        <taxon>Metazoa</taxon>
        <taxon>Ecdysozoa</taxon>
        <taxon>Nematoda</taxon>
        <taxon>Chromadorea</taxon>
        <taxon>Rhabditida</taxon>
        <taxon>Rhabditina</taxon>
        <taxon>Rhabditomorpha</taxon>
        <taxon>Strongyloidea</taxon>
        <taxon>Metastrongylidae</taxon>
        <taxon>Parelaphostrongylus</taxon>
    </lineage>
</organism>
<keyword evidence="2" id="KW-1185">Reference proteome</keyword>
<gene>
    <name evidence="1" type="ORF">KIN20_015580</name>
</gene>
<dbReference type="Proteomes" id="UP001196413">
    <property type="component" value="Unassembled WGS sequence"/>
</dbReference>
<dbReference type="EMBL" id="JAHQIW010003130">
    <property type="protein sequence ID" value="KAJ1357433.1"/>
    <property type="molecule type" value="Genomic_DNA"/>
</dbReference>
<dbReference type="AlphaFoldDB" id="A0AAD5QMC8"/>